<feature type="transmembrane region" description="Helical" evidence="1">
    <location>
        <begin position="29"/>
        <end position="48"/>
    </location>
</feature>
<name>A0A975T682_9NOST</name>
<gene>
    <name evidence="2" type="ORF">B6N60_00874</name>
</gene>
<feature type="transmembrane region" description="Helical" evidence="1">
    <location>
        <begin position="60"/>
        <end position="82"/>
    </location>
</feature>
<organism evidence="2 3">
    <name type="scientific">Richelia sinica FACHB-800</name>
    <dbReference type="NCBI Taxonomy" id="1357546"/>
    <lineage>
        <taxon>Bacteria</taxon>
        <taxon>Bacillati</taxon>
        <taxon>Cyanobacteriota</taxon>
        <taxon>Cyanophyceae</taxon>
        <taxon>Nostocales</taxon>
        <taxon>Nostocaceae</taxon>
        <taxon>Richelia</taxon>
    </lineage>
</organism>
<proteinExistence type="predicted"/>
<keyword evidence="1" id="KW-0812">Transmembrane</keyword>
<evidence type="ECO:0000313" key="3">
    <source>
        <dbReference type="Proteomes" id="UP000683511"/>
    </source>
</evidence>
<dbReference type="RefSeq" id="WP_206756231.1">
    <property type="nucleotide sequence ID" value="NZ_JACJTT010000007.1"/>
</dbReference>
<keyword evidence="1" id="KW-0472">Membrane</keyword>
<accession>A0A975T682</accession>
<evidence type="ECO:0000256" key="1">
    <source>
        <dbReference type="SAM" id="Phobius"/>
    </source>
</evidence>
<dbReference type="AlphaFoldDB" id="A0A975T682"/>
<evidence type="ECO:0000313" key="2">
    <source>
        <dbReference type="EMBL" id="QXE22193.1"/>
    </source>
</evidence>
<dbReference type="EMBL" id="CP021056">
    <property type="protein sequence ID" value="QXE22193.1"/>
    <property type="molecule type" value="Genomic_DNA"/>
</dbReference>
<dbReference type="Proteomes" id="UP000683511">
    <property type="component" value="Chromosome"/>
</dbReference>
<keyword evidence="3" id="KW-1185">Reference proteome</keyword>
<keyword evidence="1" id="KW-1133">Transmembrane helix</keyword>
<protein>
    <submittedName>
        <fullName evidence="2">Uncharacterized protein</fullName>
    </submittedName>
</protein>
<reference evidence="2" key="1">
    <citation type="submission" date="2017-04" db="EMBL/GenBank/DDBJ databases">
        <title>Genome deletions in a multicellular cyanobacterial endosymbiont for morphological adaptation in marine diatoms.</title>
        <authorList>
            <person name="Wang Y."/>
            <person name="Gao H."/>
            <person name="Li R."/>
            <person name="Xu X."/>
        </authorList>
    </citation>
    <scope>NUCLEOTIDE SEQUENCE</scope>
    <source>
        <strain evidence="2">FACHB 800</strain>
    </source>
</reference>
<dbReference type="KEGG" id="rsin:B6N60_00874"/>
<sequence length="115" mass="13403">MLAFAVWLKQSGAIENAQLLETLYRQGNYIEAVLWTLFAIAFLVYSYKRPSVIAQRKNQFTALVFFLFGLSDVVEVQTGGWWKPWWLFLWKASCVITLIACFGDYWRNLPSKHDS</sequence>
<feature type="transmembrane region" description="Helical" evidence="1">
    <location>
        <begin position="88"/>
        <end position="106"/>
    </location>
</feature>